<feature type="region of interest" description="Disordered" evidence="10">
    <location>
        <begin position="281"/>
        <end position="331"/>
    </location>
</feature>
<feature type="compositionally biased region" description="Basic and acidic residues" evidence="10">
    <location>
        <begin position="392"/>
        <end position="402"/>
    </location>
</feature>
<evidence type="ECO:0000259" key="11">
    <source>
        <dbReference type="PROSITE" id="PS50860"/>
    </source>
</evidence>
<dbReference type="Gene3D" id="3.30.930.10">
    <property type="entry name" value="Bira Bifunctional Protein, Domain 2"/>
    <property type="match status" value="1"/>
</dbReference>
<dbReference type="EC" id="6.1.1.7" evidence="2"/>
<dbReference type="Proteomes" id="UP001497482">
    <property type="component" value="Chromosome 7"/>
</dbReference>
<accession>A0AAV2MFP1</accession>
<dbReference type="PANTHER" id="PTHR11777:SF8">
    <property type="entry name" value="ALANINE--TRNA LIGASE, MITOCHONDRIAL"/>
    <property type="match status" value="1"/>
</dbReference>
<evidence type="ECO:0000256" key="2">
    <source>
        <dbReference type="ARBA" id="ARBA00013168"/>
    </source>
</evidence>
<name>A0AAV2MFP1_KNICA</name>
<keyword evidence="7" id="KW-0694">RNA-binding</keyword>
<dbReference type="InterPro" id="IPR045864">
    <property type="entry name" value="aa-tRNA-synth_II/BPL/LPL"/>
</dbReference>
<keyword evidence="5" id="KW-0547">Nucleotide-binding</keyword>
<dbReference type="InterPro" id="IPR050058">
    <property type="entry name" value="Ala-tRNA_ligase"/>
</dbReference>
<evidence type="ECO:0000256" key="9">
    <source>
        <dbReference type="ARBA" id="ARBA00023146"/>
    </source>
</evidence>
<dbReference type="GO" id="GO:0006419">
    <property type="term" value="P:alanyl-tRNA aminoacylation"/>
    <property type="evidence" value="ECO:0007669"/>
    <property type="project" value="InterPro"/>
</dbReference>
<feature type="region of interest" description="Disordered" evidence="10">
    <location>
        <begin position="366"/>
        <end position="438"/>
    </location>
</feature>
<evidence type="ECO:0000256" key="10">
    <source>
        <dbReference type="SAM" id="MobiDB-lite"/>
    </source>
</evidence>
<dbReference type="SUPFAM" id="SSF101353">
    <property type="entry name" value="Putative anticodon-binding domain of alanyl-tRNA synthetase (AlaRS)"/>
    <property type="match status" value="1"/>
</dbReference>
<dbReference type="PROSITE" id="PS50860">
    <property type="entry name" value="AA_TRNA_LIGASE_II_ALA"/>
    <property type="match status" value="1"/>
</dbReference>
<keyword evidence="13" id="KW-1185">Reference proteome</keyword>
<evidence type="ECO:0000256" key="6">
    <source>
        <dbReference type="ARBA" id="ARBA00022840"/>
    </source>
</evidence>
<evidence type="ECO:0000256" key="4">
    <source>
        <dbReference type="ARBA" id="ARBA00022598"/>
    </source>
</evidence>
<keyword evidence="4" id="KW-0436">Ligase</keyword>
<dbReference type="GO" id="GO:0002161">
    <property type="term" value="F:aminoacyl-tRNA deacylase activity"/>
    <property type="evidence" value="ECO:0007669"/>
    <property type="project" value="TreeGrafter"/>
</dbReference>
<evidence type="ECO:0000256" key="7">
    <source>
        <dbReference type="ARBA" id="ARBA00022884"/>
    </source>
</evidence>
<keyword evidence="9" id="KW-0030">Aminoacyl-tRNA synthetase</keyword>
<sequence length="501" mass="55256">MLRMFRCPGLSLEEACSWAWTLLTEVYQIPADRLYVSYFSGDPETGLGPDLETREVWLQLGLPSSRVLPFGLQENFWEMGETGPCGPCSEIHLDLRGDRDASALVNRDPLVLELWNLVFMEHSRQPDGALWPLPFRSVDTGLGLERLVSVLQKKSSNYDTDLFSPLLLWLHQLTGGAPYHGGLGPRDTAYRVVVDHIRTLAVCIADGVHPGMTGAELVLRRILRRALRFSFEVLKAPEGTLGRLAPTVAHVLPSVLKKTHPLAHGGAPVPLRPLRLLLQDQKQSVQTPQVTRSPGEGGGAVAGTGSEHGSFEGDFSDGDQTSDSEDEAPRSDPLLLLDATGSAHTAVKVLSLISHKRGTTMAPLAVQEQQEQQEQQEHLPSSAVKQRLALRLSEKRSSDSEHNLSLPSQSSKGSTDSGYFSRSESSEHQPGPPNANAKSYQEIMFGKCYRPSPKQGFGSEGSERSVCRGFIRRRRTERTSIRINTSWEKKSYSRTQTWGCC</sequence>
<evidence type="ECO:0000313" key="13">
    <source>
        <dbReference type="Proteomes" id="UP001497482"/>
    </source>
</evidence>
<dbReference type="InterPro" id="IPR018164">
    <property type="entry name" value="Ala-tRNA-synth_IIc_N"/>
</dbReference>
<evidence type="ECO:0000313" key="12">
    <source>
        <dbReference type="EMBL" id="CAL1612227.1"/>
    </source>
</evidence>
<proteinExistence type="inferred from homology"/>
<dbReference type="GO" id="GO:0005739">
    <property type="term" value="C:mitochondrion"/>
    <property type="evidence" value="ECO:0007669"/>
    <property type="project" value="TreeGrafter"/>
</dbReference>
<evidence type="ECO:0000256" key="8">
    <source>
        <dbReference type="ARBA" id="ARBA00022917"/>
    </source>
</evidence>
<feature type="compositionally biased region" description="Acidic residues" evidence="10">
    <location>
        <begin position="314"/>
        <end position="326"/>
    </location>
</feature>
<dbReference type="InterPro" id="IPR018165">
    <property type="entry name" value="Ala-tRNA-synth_IIc_core"/>
</dbReference>
<organism evidence="12 13">
    <name type="scientific">Knipowitschia caucasica</name>
    <name type="common">Caucasian dwarf goby</name>
    <name type="synonym">Pomatoschistus caucasicus</name>
    <dbReference type="NCBI Taxonomy" id="637954"/>
    <lineage>
        <taxon>Eukaryota</taxon>
        <taxon>Metazoa</taxon>
        <taxon>Chordata</taxon>
        <taxon>Craniata</taxon>
        <taxon>Vertebrata</taxon>
        <taxon>Euteleostomi</taxon>
        <taxon>Actinopterygii</taxon>
        <taxon>Neopterygii</taxon>
        <taxon>Teleostei</taxon>
        <taxon>Neoteleostei</taxon>
        <taxon>Acanthomorphata</taxon>
        <taxon>Gobiaria</taxon>
        <taxon>Gobiiformes</taxon>
        <taxon>Gobioidei</taxon>
        <taxon>Gobiidae</taxon>
        <taxon>Gobiinae</taxon>
        <taxon>Knipowitschia</taxon>
    </lineage>
</organism>
<dbReference type="Pfam" id="PF01411">
    <property type="entry name" value="tRNA-synt_2c"/>
    <property type="match status" value="1"/>
</dbReference>
<comment type="similarity">
    <text evidence="1">Belongs to the class-II aminoacyl-tRNA synthetase family.</text>
</comment>
<dbReference type="InterPro" id="IPR018162">
    <property type="entry name" value="Ala-tRNA-ligase_IIc_anticod-bd"/>
</dbReference>
<feature type="compositionally biased region" description="Polar residues" evidence="10">
    <location>
        <begin position="403"/>
        <end position="423"/>
    </location>
</feature>
<dbReference type="GO" id="GO:0000049">
    <property type="term" value="F:tRNA binding"/>
    <property type="evidence" value="ECO:0007669"/>
    <property type="project" value="UniProtKB-KW"/>
</dbReference>
<reference evidence="12 13" key="1">
    <citation type="submission" date="2024-04" db="EMBL/GenBank/DDBJ databases">
        <authorList>
            <person name="Waldvogel A.-M."/>
            <person name="Schoenle A."/>
        </authorList>
    </citation>
    <scope>NUCLEOTIDE SEQUENCE [LARGE SCALE GENOMIC DNA]</scope>
</reference>
<dbReference type="AlphaFoldDB" id="A0AAV2MFP1"/>
<dbReference type="GO" id="GO:0004813">
    <property type="term" value="F:alanine-tRNA ligase activity"/>
    <property type="evidence" value="ECO:0007669"/>
    <property type="project" value="UniProtKB-EC"/>
</dbReference>
<evidence type="ECO:0000256" key="3">
    <source>
        <dbReference type="ARBA" id="ARBA00022555"/>
    </source>
</evidence>
<dbReference type="PRINTS" id="PR00980">
    <property type="entry name" value="TRNASYNTHALA"/>
</dbReference>
<feature type="domain" description="Alanyl-transfer RNA synthetases family profile" evidence="11">
    <location>
        <begin position="1"/>
        <end position="252"/>
    </location>
</feature>
<dbReference type="SUPFAM" id="SSF55681">
    <property type="entry name" value="Class II aaRS and biotin synthetases"/>
    <property type="match status" value="1"/>
</dbReference>
<dbReference type="InterPro" id="IPR002318">
    <property type="entry name" value="Ala-tRNA-lgiase_IIc"/>
</dbReference>
<feature type="compositionally biased region" description="Polar residues" evidence="10">
    <location>
        <begin position="281"/>
        <end position="292"/>
    </location>
</feature>
<keyword evidence="8" id="KW-0648">Protein biosynthesis</keyword>
<dbReference type="GO" id="GO:0005524">
    <property type="term" value="F:ATP binding"/>
    <property type="evidence" value="ECO:0007669"/>
    <property type="project" value="UniProtKB-KW"/>
</dbReference>
<keyword evidence="3" id="KW-0820">tRNA-binding</keyword>
<evidence type="ECO:0000256" key="5">
    <source>
        <dbReference type="ARBA" id="ARBA00022741"/>
    </source>
</evidence>
<dbReference type="EMBL" id="OZ035829">
    <property type="protein sequence ID" value="CAL1612227.1"/>
    <property type="molecule type" value="Genomic_DNA"/>
</dbReference>
<evidence type="ECO:0000256" key="1">
    <source>
        <dbReference type="ARBA" id="ARBA00008226"/>
    </source>
</evidence>
<keyword evidence="6" id="KW-0067">ATP-binding</keyword>
<dbReference type="PANTHER" id="PTHR11777">
    <property type="entry name" value="ALANYL-TRNA SYNTHETASE"/>
    <property type="match status" value="1"/>
</dbReference>
<protein>
    <recommendedName>
        <fullName evidence="2">alanine--tRNA ligase</fullName>
        <ecNumber evidence="2">6.1.1.7</ecNumber>
    </recommendedName>
</protein>
<gene>
    <name evidence="12" type="ORF">KC01_LOCUS38572</name>
</gene>